<evidence type="ECO:0000259" key="1">
    <source>
        <dbReference type="PROSITE" id="PS51352"/>
    </source>
</evidence>
<dbReference type="Proteomes" id="UP001410394">
    <property type="component" value="Unassembled WGS sequence"/>
</dbReference>
<dbReference type="InterPro" id="IPR013766">
    <property type="entry name" value="Thioredoxin_domain"/>
</dbReference>
<proteinExistence type="predicted"/>
<dbReference type="CDD" id="cd02947">
    <property type="entry name" value="TRX_family"/>
    <property type="match status" value="1"/>
</dbReference>
<dbReference type="EMBL" id="JBDIVE010000014">
    <property type="protein sequence ID" value="MEN3070516.1"/>
    <property type="molecule type" value="Genomic_DNA"/>
</dbReference>
<protein>
    <submittedName>
        <fullName evidence="2">Thioredoxin family protein</fullName>
    </submittedName>
</protein>
<feature type="domain" description="Thioredoxin" evidence="1">
    <location>
        <begin position="1"/>
        <end position="96"/>
    </location>
</feature>
<dbReference type="RefSeq" id="WP_345921292.1">
    <property type="nucleotide sequence ID" value="NZ_JBDIVE010000014.1"/>
</dbReference>
<evidence type="ECO:0000313" key="2">
    <source>
        <dbReference type="EMBL" id="MEN3070516.1"/>
    </source>
</evidence>
<comment type="caution">
    <text evidence="2">The sequence shown here is derived from an EMBL/GenBank/DDBJ whole genome shotgun (WGS) entry which is preliminary data.</text>
</comment>
<dbReference type="SUPFAM" id="SSF52833">
    <property type="entry name" value="Thioredoxin-like"/>
    <property type="match status" value="1"/>
</dbReference>
<dbReference type="InterPro" id="IPR036249">
    <property type="entry name" value="Thioredoxin-like_sf"/>
</dbReference>
<keyword evidence="3" id="KW-1185">Reference proteome</keyword>
<dbReference type="Gene3D" id="3.40.30.10">
    <property type="entry name" value="Glutaredoxin"/>
    <property type="match status" value="1"/>
</dbReference>
<dbReference type="PROSITE" id="PS51352">
    <property type="entry name" value="THIOREDOXIN_2"/>
    <property type="match status" value="1"/>
</dbReference>
<sequence>MVLSEHPDDGFFVACLCAAWCGSCREYRPEFDALAARMPQLRFAWVDIEDEPEVAGDIDVENFPTLVIQRGELVLFCGAMLPHIGQLERLIQTFLPQSLEESRRYALGSAERRDWQGLADVQARLK</sequence>
<evidence type="ECO:0000313" key="3">
    <source>
        <dbReference type="Proteomes" id="UP001410394"/>
    </source>
</evidence>
<accession>A0ABU9Z3J7</accession>
<dbReference type="Pfam" id="PF00085">
    <property type="entry name" value="Thioredoxin"/>
    <property type="match status" value="1"/>
</dbReference>
<organism evidence="2 3">
    <name type="scientific">Uliginosibacterium sediminicola</name>
    <dbReference type="NCBI Taxonomy" id="2024550"/>
    <lineage>
        <taxon>Bacteria</taxon>
        <taxon>Pseudomonadati</taxon>
        <taxon>Pseudomonadota</taxon>
        <taxon>Betaproteobacteria</taxon>
        <taxon>Rhodocyclales</taxon>
        <taxon>Zoogloeaceae</taxon>
        <taxon>Uliginosibacterium</taxon>
    </lineage>
</organism>
<gene>
    <name evidence="2" type="ORF">ABDB84_18680</name>
</gene>
<name>A0ABU9Z3J7_9RHOO</name>
<reference evidence="2 3" key="1">
    <citation type="journal article" date="2018" name="Int. J. Syst. Evol. Microbiol.">
        <title>Uliginosibacterium sediminicola sp. nov., isolated from freshwater sediment.</title>
        <authorList>
            <person name="Hwang W.M."/>
            <person name="Kim S.M."/>
            <person name="Kang K."/>
            <person name="Ahn T.Y."/>
        </authorList>
    </citation>
    <scope>NUCLEOTIDE SEQUENCE [LARGE SCALE GENOMIC DNA]</scope>
    <source>
        <strain evidence="2 3">M1-21</strain>
    </source>
</reference>